<dbReference type="AlphaFoldDB" id="A0A9N8DDS7"/>
<dbReference type="GO" id="GO:0019898">
    <property type="term" value="C:extrinsic component of membrane"/>
    <property type="evidence" value="ECO:0007669"/>
    <property type="project" value="InterPro"/>
</dbReference>
<evidence type="ECO:0000259" key="1">
    <source>
        <dbReference type="Pfam" id="PF01789"/>
    </source>
</evidence>
<organism evidence="2 3">
    <name type="scientific">Seminavis robusta</name>
    <dbReference type="NCBI Taxonomy" id="568900"/>
    <lineage>
        <taxon>Eukaryota</taxon>
        <taxon>Sar</taxon>
        <taxon>Stramenopiles</taxon>
        <taxon>Ochrophyta</taxon>
        <taxon>Bacillariophyta</taxon>
        <taxon>Bacillariophyceae</taxon>
        <taxon>Bacillariophycidae</taxon>
        <taxon>Naviculales</taxon>
        <taxon>Naviculaceae</taxon>
        <taxon>Seminavis</taxon>
    </lineage>
</organism>
<reference evidence="2" key="1">
    <citation type="submission" date="2020-06" db="EMBL/GenBank/DDBJ databases">
        <authorList>
            <consortium name="Plant Systems Biology data submission"/>
        </authorList>
    </citation>
    <scope>NUCLEOTIDE SEQUENCE</scope>
    <source>
        <strain evidence="2">D6</strain>
    </source>
</reference>
<dbReference type="InterPro" id="IPR002683">
    <property type="entry name" value="PsbP_C"/>
</dbReference>
<evidence type="ECO:0000313" key="3">
    <source>
        <dbReference type="Proteomes" id="UP001153069"/>
    </source>
</evidence>
<name>A0A9N8DDS7_9STRA</name>
<comment type="caution">
    <text evidence="2">The sequence shown here is derived from an EMBL/GenBank/DDBJ whole genome shotgun (WGS) entry which is preliminary data.</text>
</comment>
<dbReference type="Pfam" id="PF01789">
    <property type="entry name" value="PsbP"/>
    <property type="match status" value="1"/>
</dbReference>
<evidence type="ECO:0000313" key="2">
    <source>
        <dbReference type="EMBL" id="CAB9499950.1"/>
    </source>
</evidence>
<sequence>MSDPMRKVMKLFLVLAEEDKTMEEVRPLADALFHDECRMQVDGQVMLNKPRVMKDMDSLVQNNVTMELIKVEKDEVGLAYEYMVKKPREKAHKMLASAMVRDGKLYHVEIKDAAQPADVNKDHARRVSAPAIRGF</sequence>
<keyword evidence="3" id="KW-1185">Reference proteome</keyword>
<proteinExistence type="predicted"/>
<dbReference type="GO" id="GO:0009523">
    <property type="term" value="C:photosystem II"/>
    <property type="evidence" value="ECO:0007669"/>
    <property type="project" value="InterPro"/>
</dbReference>
<protein>
    <recommendedName>
        <fullName evidence="1">PsbP C-terminal domain-containing protein</fullName>
    </recommendedName>
</protein>
<dbReference type="GO" id="GO:0005509">
    <property type="term" value="F:calcium ion binding"/>
    <property type="evidence" value="ECO:0007669"/>
    <property type="project" value="InterPro"/>
</dbReference>
<dbReference type="EMBL" id="CAICTM010000071">
    <property type="protein sequence ID" value="CAB9499950.1"/>
    <property type="molecule type" value="Genomic_DNA"/>
</dbReference>
<dbReference type="GO" id="GO:0015979">
    <property type="term" value="P:photosynthesis"/>
    <property type="evidence" value="ECO:0007669"/>
    <property type="project" value="InterPro"/>
</dbReference>
<feature type="domain" description="PsbP C-terminal" evidence="1">
    <location>
        <begin position="50"/>
        <end position="123"/>
    </location>
</feature>
<gene>
    <name evidence="2" type="ORF">SEMRO_72_G039930.1</name>
</gene>
<dbReference type="Proteomes" id="UP001153069">
    <property type="component" value="Unassembled WGS sequence"/>
</dbReference>
<accession>A0A9N8DDS7</accession>